<dbReference type="GO" id="GO:0016020">
    <property type="term" value="C:membrane"/>
    <property type="evidence" value="ECO:0007669"/>
    <property type="project" value="InterPro"/>
</dbReference>
<dbReference type="SUPFAM" id="SSF103511">
    <property type="entry name" value="Chlorophyll a-b binding protein"/>
    <property type="match status" value="2"/>
</dbReference>
<feature type="binding site" evidence="5">
    <location>
        <position position="406"/>
    </location>
    <ligand>
        <name>chlorophyll a</name>
        <dbReference type="ChEBI" id="CHEBI:58416"/>
        <label>1</label>
    </ligand>
</feature>
<feature type="binding site" evidence="5">
    <location>
        <position position="291"/>
    </location>
    <ligand>
        <name>chlorophyll a</name>
        <dbReference type="ChEBI" id="CHEBI:58416"/>
        <label>1</label>
    </ligand>
</feature>
<comment type="caution">
    <text evidence="6">The sequence shown here is derived from an EMBL/GenBank/DDBJ whole genome shotgun (WGS) entry which is preliminary data.</text>
</comment>
<sequence length="436" mass="46962">MAGEPRDLGMGHAKNLSLLAAGAAGAYLCSEAFVPGAAASTSHLRGLSRGSSSSSGLVASGAAALCIVAAGAARSRKTTVCKSFENESGVTLPLKFFDPLGMSKDGDQDTFRRRRIAEIKNGRVAMWACMGYIVPEYFRFPGYCSPSTDLKFADIPNGIQALYKVPAEGWAQIAVFIGFLELFPGRQEADRIPGDLVGFGKLGLPLPKKAEPDVNSRSLDAEINNGRLAMVAITGMISQNAFFGTTGPDMWLPSSAFEGELGVQAPVGFWDPLGLSADGDVDTFKRRRAAELKHGRICMLACVGYIVPEYFRWPGYLSPEKGIKFADMPHGIAAISKVPLEGWVQIVLFLGHYEGYFWRQDPKRAPGDYEGYGFLGAGKNFIFNFDPIEFKDPEVRKTKLSAEIANGRLAMVALMAMLFQNGTVGTTGPAMWLPAA</sequence>
<dbReference type="EMBL" id="CAMXCT010006615">
    <property type="protein sequence ID" value="CAI4017017.1"/>
    <property type="molecule type" value="Genomic_DNA"/>
</dbReference>
<gene>
    <name evidence="6" type="ORF">C1SCF055_LOCUS41695</name>
</gene>
<keyword evidence="5" id="KW-0148">Chlorophyll</keyword>
<evidence type="ECO:0000256" key="2">
    <source>
        <dbReference type="ARBA" id="ARBA00022528"/>
    </source>
</evidence>
<keyword evidence="3" id="KW-0602">Photosynthesis</keyword>
<evidence type="ECO:0000313" key="6">
    <source>
        <dbReference type="EMBL" id="CAI4017017.1"/>
    </source>
</evidence>
<feature type="binding site" description="axial binding residue" evidence="5">
    <location>
        <position position="296"/>
    </location>
    <ligand>
        <name>chlorophyll b</name>
        <dbReference type="ChEBI" id="CHEBI:61721"/>
        <label>1</label>
    </ligand>
    <ligandPart>
        <name>Mg</name>
        <dbReference type="ChEBI" id="CHEBI:25107"/>
    </ligandPart>
</feature>
<evidence type="ECO:0000313" key="7">
    <source>
        <dbReference type="EMBL" id="CAL4804329.1"/>
    </source>
</evidence>
<feature type="binding site" evidence="5">
    <location>
        <position position="403"/>
    </location>
    <ligand>
        <name>chlorophyll a</name>
        <dbReference type="ChEBI" id="CHEBI:58416"/>
        <label>1</label>
    </ligand>
</feature>
<dbReference type="AlphaFoldDB" id="A0A9P1DUL1"/>
<dbReference type="Pfam" id="PF00504">
    <property type="entry name" value="Chloroa_b-bind"/>
    <property type="match status" value="2"/>
</dbReference>
<proteinExistence type="predicted"/>
<accession>A0A9P1DUL1</accession>
<feature type="binding site" evidence="5">
    <location>
        <position position="276"/>
    </location>
    <ligand>
        <name>chlorophyll a</name>
        <dbReference type="ChEBI" id="CHEBI:58416"/>
        <label>1</label>
    </ligand>
</feature>
<feature type="binding site" evidence="5">
    <location>
        <position position="408"/>
    </location>
    <ligand>
        <name>chlorophyll a</name>
        <dbReference type="ChEBI" id="CHEBI:58416"/>
        <label>1</label>
    </ligand>
</feature>
<keyword evidence="5" id="KW-0157">Chromophore</keyword>
<comment type="subcellular location">
    <subcellularLocation>
        <location evidence="1">Plastid</location>
        <location evidence="1">Chloroplast</location>
    </subcellularLocation>
</comment>
<dbReference type="OrthoDB" id="430969at2759"/>
<dbReference type="Proteomes" id="UP001152797">
    <property type="component" value="Unassembled WGS sequence"/>
</dbReference>
<dbReference type="GO" id="GO:0016168">
    <property type="term" value="F:chlorophyll binding"/>
    <property type="evidence" value="ECO:0007669"/>
    <property type="project" value="UniProtKB-KW"/>
</dbReference>
<dbReference type="PANTHER" id="PTHR21649">
    <property type="entry name" value="CHLOROPHYLL A/B BINDING PROTEIN"/>
    <property type="match status" value="1"/>
</dbReference>
<name>A0A9P1DUL1_9DINO</name>
<keyword evidence="4" id="KW-0934">Plastid</keyword>
<dbReference type="GO" id="GO:0009765">
    <property type="term" value="P:photosynthesis, light harvesting"/>
    <property type="evidence" value="ECO:0007669"/>
    <property type="project" value="InterPro"/>
</dbReference>
<protein>
    <submittedName>
        <fullName evidence="7">Fucoxanthin-chlorophyll a-c binding protein F, chloroplastic</fullName>
    </submittedName>
</protein>
<feature type="binding site" evidence="5">
    <location>
        <position position="294"/>
    </location>
    <ligand>
        <name>chlorophyll a</name>
        <dbReference type="ChEBI" id="CHEBI:58416"/>
        <label>1</label>
    </ligand>
</feature>
<evidence type="ECO:0000256" key="1">
    <source>
        <dbReference type="ARBA" id="ARBA00004229"/>
    </source>
</evidence>
<dbReference type="InterPro" id="IPR022796">
    <property type="entry name" value="Chloroa_b-bind"/>
</dbReference>
<keyword evidence="2" id="KW-0150">Chloroplast</keyword>
<dbReference type="GO" id="GO:0009507">
    <property type="term" value="C:chloroplast"/>
    <property type="evidence" value="ECO:0007669"/>
    <property type="project" value="UniProtKB-SubCell"/>
</dbReference>
<dbReference type="EMBL" id="CAMXCT030006615">
    <property type="protein sequence ID" value="CAL4804329.1"/>
    <property type="molecule type" value="Genomic_DNA"/>
</dbReference>
<dbReference type="InterPro" id="IPR001344">
    <property type="entry name" value="Chloro_AB-bd_pln"/>
</dbReference>
<feature type="binding site" evidence="5">
    <location>
        <position position="270"/>
    </location>
    <ligand>
        <name>chlorophyll a</name>
        <dbReference type="ChEBI" id="CHEBI:58416"/>
        <label>1</label>
    </ligand>
</feature>
<evidence type="ECO:0000256" key="5">
    <source>
        <dbReference type="PIRSR" id="PIRSR601344-1"/>
    </source>
</evidence>
<evidence type="ECO:0000256" key="4">
    <source>
        <dbReference type="ARBA" id="ARBA00022640"/>
    </source>
</evidence>
<evidence type="ECO:0000256" key="3">
    <source>
        <dbReference type="ARBA" id="ARBA00022531"/>
    </source>
</evidence>
<evidence type="ECO:0000313" key="8">
    <source>
        <dbReference type="Proteomes" id="UP001152797"/>
    </source>
</evidence>
<reference evidence="7 8" key="2">
    <citation type="submission" date="2024-05" db="EMBL/GenBank/DDBJ databases">
        <authorList>
            <person name="Chen Y."/>
            <person name="Shah S."/>
            <person name="Dougan E. K."/>
            <person name="Thang M."/>
            <person name="Chan C."/>
        </authorList>
    </citation>
    <scope>NUCLEOTIDE SEQUENCE [LARGE SCALE GENOMIC DNA]</scope>
</reference>
<keyword evidence="8" id="KW-1185">Reference proteome</keyword>
<feature type="binding site" description="axial binding residue" evidence="5">
    <location>
        <position position="344"/>
    </location>
    <ligand>
        <name>chlorophyll b</name>
        <dbReference type="ChEBI" id="CHEBI:61721"/>
        <label>1</label>
    </ligand>
    <ligandPart>
        <name>Mg</name>
        <dbReference type="ChEBI" id="CHEBI:25107"/>
    </ligandPart>
</feature>
<dbReference type="Gene3D" id="1.10.3460.10">
    <property type="entry name" value="Chlorophyll a/b binding protein domain"/>
    <property type="match status" value="2"/>
</dbReference>
<reference evidence="6" key="1">
    <citation type="submission" date="2022-10" db="EMBL/GenBank/DDBJ databases">
        <authorList>
            <person name="Chen Y."/>
            <person name="Dougan E. K."/>
            <person name="Chan C."/>
            <person name="Rhodes N."/>
            <person name="Thang M."/>
        </authorList>
    </citation>
    <scope>NUCLEOTIDE SEQUENCE</scope>
</reference>
<feature type="binding site" evidence="5">
    <location>
        <position position="420"/>
    </location>
    <ligand>
        <name>chlorophyll a</name>
        <dbReference type="ChEBI" id="CHEBI:58416"/>
        <label>1</label>
    </ligand>
</feature>
<dbReference type="EMBL" id="CAMXCT020006615">
    <property type="protein sequence ID" value="CAL1170392.1"/>
    <property type="molecule type" value="Genomic_DNA"/>
</dbReference>
<organism evidence="6">
    <name type="scientific">Cladocopium goreaui</name>
    <dbReference type="NCBI Taxonomy" id="2562237"/>
    <lineage>
        <taxon>Eukaryota</taxon>
        <taxon>Sar</taxon>
        <taxon>Alveolata</taxon>
        <taxon>Dinophyceae</taxon>
        <taxon>Suessiales</taxon>
        <taxon>Symbiodiniaceae</taxon>
        <taxon>Cladocopium</taxon>
    </lineage>
</organism>